<dbReference type="AlphaFoldDB" id="A0A3L8Q6J5"/>
<proteinExistence type="predicted"/>
<evidence type="ECO:0000313" key="3">
    <source>
        <dbReference type="EMBL" id="RLV62672.1"/>
    </source>
</evidence>
<accession>A0A3L8Q6J5</accession>
<feature type="compositionally biased region" description="Basic and acidic residues" evidence="1">
    <location>
        <begin position="582"/>
        <end position="596"/>
    </location>
</feature>
<dbReference type="InterPro" id="IPR000253">
    <property type="entry name" value="FHA_dom"/>
</dbReference>
<protein>
    <recommendedName>
        <fullName evidence="2">FHA domain-containing protein</fullName>
    </recommendedName>
</protein>
<sequence length="679" mass="73429">MGEPSEDAARQPHCVIRVRDTRTAPICFKPTWLKCNQEDIQGVLSRFPGAGSLRVELPAHGAQPGLPRLPLLQLPVQLLLQLQHVPAGAGRGGHLLHPELLRLLPLPAREAAAVTGATGRPAGTAGPGPAPLTAAAGWRSGAPAAAAWRRSRRGCAGPDSAGTREGSAVRAAGAPRHPRPPAAAPASPPAPLTAAEALSAAATPAAPPWRPRARHHGDRAARPAQARRRPGGRKCRGRKRRRFRGHGRHGGGGGAAERAAAAPGGGGGEGRAAKPPAQLVAAERGAAGPGGARQQVGRPSRSGPRSARPRRSTPPVVPQVAPAEKQVRAEEPLPARQEEPQPQPAPRRLGLSVELRFPEPRPRRVRKAPLHSSVPTGPCIVSSEQREGLGQSGAPAAQLRLCHHLGYGAPVGALAMELPWEPWLWSSRGSLGYGASVEPCPWNSSWVALPAELPSEPRLCRSTAAPGSSLHAHIPACVFPACGVGIFQKAEAEVLLFVTDHCRRGTEERKQEHRRERDRSGERHKEHADRRKNPGERPGARGHEREAQSLREQQAERELYNERRREQRQSSEQSAESWQAESKPKEKPAANKEKPSFELSGALLEDTNTFRGVVIKYSEPPEARIPKTRWRLYPFKNDEFLPVMYIHRQSAYLLGRHRRIADIPIDHPSCSKQHAVFQY</sequence>
<dbReference type="PANTHER" id="PTHR23308">
    <property type="entry name" value="NUCLEAR INHIBITOR OF PROTEIN PHOSPHATASE-1"/>
    <property type="match status" value="1"/>
</dbReference>
<evidence type="ECO:0000313" key="4">
    <source>
        <dbReference type="Proteomes" id="UP000276834"/>
    </source>
</evidence>
<name>A0A3L8Q6J5_CHLGU</name>
<dbReference type="EMBL" id="QUSF01005841">
    <property type="protein sequence ID" value="RLV62672.1"/>
    <property type="molecule type" value="Genomic_DNA"/>
</dbReference>
<feature type="compositionally biased region" description="Low complexity" evidence="1">
    <location>
        <begin position="192"/>
        <end position="204"/>
    </location>
</feature>
<feature type="compositionally biased region" description="Low complexity" evidence="1">
    <location>
        <begin position="280"/>
        <end position="306"/>
    </location>
</feature>
<feature type="compositionally biased region" description="Pro residues" evidence="1">
    <location>
        <begin position="180"/>
        <end position="191"/>
    </location>
</feature>
<organism evidence="3 4">
    <name type="scientific">Chloebia gouldiae</name>
    <name type="common">Gouldian finch</name>
    <name type="synonym">Erythrura gouldiae</name>
    <dbReference type="NCBI Taxonomy" id="44316"/>
    <lineage>
        <taxon>Eukaryota</taxon>
        <taxon>Metazoa</taxon>
        <taxon>Chordata</taxon>
        <taxon>Craniata</taxon>
        <taxon>Vertebrata</taxon>
        <taxon>Euteleostomi</taxon>
        <taxon>Archelosauria</taxon>
        <taxon>Archosauria</taxon>
        <taxon>Dinosauria</taxon>
        <taxon>Saurischia</taxon>
        <taxon>Theropoda</taxon>
        <taxon>Coelurosauria</taxon>
        <taxon>Aves</taxon>
        <taxon>Neognathae</taxon>
        <taxon>Neoaves</taxon>
        <taxon>Telluraves</taxon>
        <taxon>Australaves</taxon>
        <taxon>Passeriformes</taxon>
        <taxon>Passeroidea</taxon>
        <taxon>Passeridae</taxon>
        <taxon>Chloebia</taxon>
    </lineage>
</organism>
<dbReference type="SUPFAM" id="SSF49879">
    <property type="entry name" value="SMAD/FHA domain"/>
    <property type="match status" value="1"/>
</dbReference>
<evidence type="ECO:0000256" key="1">
    <source>
        <dbReference type="SAM" id="MobiDB-lite"/>
    </source>
</evidence>
<feature type="compositionally biased region" description="Low complexity" evidence="1">
    <location>
        <begin position="114"/>
        <end position="124"/>
    </location>
</feature>
<feature type="compositionally biased region" description="Low complexity" evidence="1">
    <location>
        <begin position="131"/>
        <end position="148"/>
    </location>
</feature>
<comment type="caution">
    <text evidence="3">The sequence shown here is derived from an EMBL/GenBank/DDBJ whole genome shotgun (WGS) entry which is preliminary data.</text>
</comment>
<evidence type="ECO:0000259" key="2">
    <source>
        <dbReference type="PROSITE" id="PS50006"/>
    </source>
</evidence>
<feature type="non-terminal residue" evidence="3">
    <location>
        <position position="679"/>
    </location>
</feature>
<dbReference type="OrthoDB" id="444265at2759"/>
<feature type="compositionally biased region" description="Basic and acidic residues" evidence="1">
    <location>
        <begin position="505"/>
        <end position="569"/>
    </location>
</feature>
<keyword evidence="4" id="KW-1185">Reference proteome</keyword>
<dbReference type="InterPro" id="IPR008984">
    <property type="entry name" value="SMAD_FHA_dom_sf"/>
</dbReference>
<dbReference type="PROSITE" id="PS50006">
    <property type="entry name" value="FHA_DOMAIN"/>
    <property type="match status" value="1"/>
</dbReference>
<feature type="region of interest" description="Disordered" evidence="1">
    <location>
        <begin position="505"/>
        <end position="600"/>
    </location>
</feature>
<feature type="compositionally biased region" description="Basic and acidic residues" evidence="1">
    <location>
        <begin position="325"/>
        <end position="339"/>
    </location>
</feature>
<feature type="compositionally biased region" description="Low complexity" evidence="1">
    <location>
        <begin position="570"/>
        <end position="581"/>
    </location>
</feature>
<dbReference type="Proteomes" id="UP000276834">
    <property type="component" value="Unassembled WGS sequence"/>
</dbReference>
<dbReference type="InterPro" id="IPR050923">
    <property type="entry name" value="Cell_Proc_Reg/RNA_Proc"/>
</dbReference>
<gene>
    <name evidence="3" type="ORF">DV515_00019064</name>
</gene>
<dbReference type="Gene3D" id="2.60.200.20">
    <property type="match status" value="1"/>
</dbReference>
<feature type="domain" description="FHA" evidence="2">
    <location>
        <begin position="652"/>
        <end position="679"/>
    </location>
</feature>
<feature type="compositionally biased region" description="Basic residues" evidence="1">
    <location>
        <begin position="225"/>
        <end position="249"/>
    </location>
</feature>
<feature type="region of interest" description="Disordered" evidence="1">
    <location>
        <begin position="114"/>
        <end position="348"/>
    </location>
</feature>
<reference evidence="3 4" key="1">
    <citation type="journal article" date="2018" name="Proc. R. Soc. B">
        <title>A non-coding region near Follistatin controls head colour polymorphism in the Gouldian finch.</title>
        <authorList>
            <person name="Toomey M.B."/>
            <person name="Marques C.I."/>
            <person name="Andrade P."/>
            <person name="Araujo P.M."/>
            <person name="Sabatino S."/>
            <person name="Gazda M.A."/>
            <person name="Afonso S."/>
            <person name="Lopes R.J."/>
            <person name="Corbo J.C."/>
            <person name="Carneiro M."/>
        </authorList>
    </citation>
    <scope>NUCLEOTIDE SEQUENCE [LARGE SCALE GENOMIC DNA]</scope>
    <source>
        <strain evidence="3">Red01</strain>
        <tissue evidence="3">Muscle</tissue>
    </source>
</reference>